<name>A0A4Z2H4M8_9TELE</name>
<feature type="region of interest" description="Disordered" evidence="1">
    <location>
        <begin position="192"/>
        <end position="222"/>
    </location>
</feature>
<organism evidence="2 3">
    <name type="scientific">Liparis tanakae</name>
    <name type="common">Tanaka's snailfish</name>
    <dbReference type="NCBI Taxonomy" id="230148"/>
    <lineage>
        <taxon>Eukaryota</taxon>
        <taxon>Metazoa</taxon>
        <taxon>Chordata</taxon>
        <taxon>Craniata</taxon>
        <taxon>Vertebrata</taxon>
        <taxon>Euteleostomi</taxon>
        <taxon>Actinopterygii</taxon>
        <taxon>Neopterygii</taxon>
        <taxon>Teleostei</taxon>
        <taxon>Neoteleostei</taxon>
        <taxon>Acanthomorphata</taxon>
        <taxon>Eupercaria</taxon>
        <taxon>Perciformes</taxon>
        <taxon>Cottioidei</taxon>
        <taxon>Cottales</taxon>
        <taxon>Liparidae</taxon>
        <taxon>Liparis</taxon>
    </lineage>
</organism>
<evidence type="ECO:0000256" key="1">
    <source>
        <dbReference type="SAM" id="MobiDB-lite"/>
    </source>
</evidence>
<reference evidence="2 3" key="1">
    <citation type="submission" date="2019-03" db="EMBL/GenBank/DDBJ databases">
        <title>First draft genome of Liparis tanakae, snailfish: a comprehensive survey of snailfish specific genes.</title>
        <authorList>
            <person name="Kim W."/>
            <person name="Song I."/>
            <person name="Jeong J.-H."/>
            <person name="Kim D."/>
            <person name="Kim S."/>
            <person name="Ryu S."/>
            <person name="Song J.Y."/>
            <person name="Lee S.K."/>
        </authorList>
    </citation>
    <scope>NUCLEOTIDE SEQUENCE [LARGE SCALE GENOMIC DNA]</scope>
    <source>
        <tissue evidence="2">Muscle</tissue>
    </source>
</reference>
<dbReference type="Proteomes" id="UP000314294">
    <property type="component" value="Unassembled WGS sequence"/>
</dbReference>
<feature type="region of interest" description="Disordered" evidence="1">
    <location>
        <begin position="85"/>
        <end position="126"/>
    </location>
</feature>
<dbReference type="AlphaFoldDB" id="A0A4Z2H4M8"/>
<feature type="compositionally biased region" description="Basic and acidic residues" evidence="1">
    <location>
        <begin position="111"/>
        <end position="124"/>
    </location>
</feature>
<keyword evidence="3" id="KW-1185">Reference proteome</keyword>
<protein>
    <submittedName>
        <fullName evidence="2">Uncharacterized protein</fullName>
    </submittedName>
</protein>
<comment type="caution">
    <text evidence="2">The sequence shown here is derived from an EMBL/GenBank/DDBJ whole genome shotgun (WGS) entry which is preliminary data.</text>
</comment>
<feature type="compositionally biased region" description="Low complexity" evidence="1">
    <location>
        <begin position="15"/>
        <end position="28"/>
    </location>
</feature>
<feature type="compositionally biased region" description="Polar residues" evidence="1">
    <location>
        <begin position="99"/>
        <end position="108"/>
    </location>
</feature>
<gene>
    <name evidence="2" type="ORF">EYF80_029712</name>
</gene>
<evidence type="ECO:0000313" key="3">
    <source>
        <dbReference type="Proteomes" id="UP000314294"/>
    </source>
</evidence>
<feature type="region of interest" description="Disordered" evidence="1">
    <location>
        <begin position="1"/>
        <end position="31"/>
    </location>
</feature>
<sequence length="222" mass="24561">MPPRGHWGSERLTVTRKTNTDEQTTTNTPVGPRIHEACRVYKACSYSSSKYPGPLALNQSYRHRGGVQPHICSLRLTAEGGQRVSIRLPENANRRSFSDKSNGNSLTPNRLGERQPDAAGRSEDVSQCLGGEGLCKEILPNRDRDSTPSDDMVSWSLSLGKTNQTPGPEVEEEEVVEEVVEVVGVVRRSTRPRVEAPTSTRNMLESRVRCPQTRRGGTHAEQ</sequence>
<accession>A0A4Z2H4M8</accession>
<proteinExistence type="predicted"/>
<dbReference type="EMBL" id="SRLO01000341">
    <property type="protein sequence ID" value="TNN60043.1"/>
    <property type="molecule type" value="Genomic_DNA"/>
</dbReference>
<evidence type="ECO:0000313" key="2">
    <source>
        <dbReference type="EMBL" id="TNN60043.1"/>
    </source>
</evidence>